<evidence type="ECO:0000313" key="1">
    <source>
        <dbReference type="EMBL" id="REE07621.1"/>
    </source>
</evidence>
<organism evidence="1 2">
    <name type="scientific">Winogradskyella pacifica</name>
    <dbReference type="NCBI Taxonomy" id="664642"/>
    <lineage>
        <taxon>Bacteria</taxon>
        <taxon>Pseudomonadati</taxon>
        <taxon>Bacteroidota</taxon>
        <taxon>Flavobacteriia</taxon>
        <taxon>Flavobacteriales</taxon>
        <taxon>Flavobacteriaceae</taxon>
        <taxon>Winogradskyella</taxon>
    </lineage>
</organism>
<keyword evidence="2" id="KW-1185">Reference proteome</keyword>
<dbReference type="EMBL" id="QREI01000017">
    <property type="protein sequence ID" value="REE07621.1"/>
    <property type="molecule type" value="Genomic_DNA"/>
</dbReference>
<sequence>MKKIITFSILIFSLSIYSQIKPKYEYLVAPYISDIEKTELKGKVSTIKEYHYKELKHPYDKNIQNSEPVVTDSIICKFNSNGNITYIASHSLYSQHFPIYSMIEDNYEFNDFGNLIEVKRFNSETRESEIITKIKYLDNAVIKHNLDFNSKDSIILNENGTVNKIFRILRKENKEYKFKYNKKGQLIEKTRPLINNKYKNNDHFTYDINGNLISFINDYENILNTYIYNEFNELIEKYQQRDDSQKLRTVFKVLKDYDENGNWLKAIGKNSFIKRKIEYFE</sequence>
<reference evidence="1 2" key="1">
    <citation type="submission" date="2018-07" db="EMBL/GenBank/DDBJ databases">
        <title>Genomic Encyclopedia of Type Strains, Phase III (KMG-III): the genomes of soil and plant-associated and newly described type strains.</title>
        <authorList>
            <person name="Whitman W."/>
        </authorList>
    </citation>
    <scope>NUCLEOTIDE SEQUENCE [LARGE SCALE GENOMIC DNA]</scope>
    <source>
        <strain evidence="1 2">CECT 7948</strain>
    </source>
</reference>
<dbReference type="Proteomes" id="UP000256919">
    <property type="component" value="Unassembled WGS sequence"/>
</dbReference>
<protein>
    <submittedName>
        <fullName evidence="1">YD repeat-containing protein</fullName>
    </submittedName>
</protein>
<dbReference type="AlphaFoldDB" id="A0A3D9LJP8"/>
<name>A0A3D9LJP8_9FLAO</name>
<dbReference type="RefSeq" id="WP_147298377.1">
    <property type="nucleotide sequence ID" value="NZ_QREI01000017.1"/>
</dbReference>
<proteinExistence type="predicted"/>
<evidence type="ECO:0000313" key="2">
    <source>
        <dbReference type="Proteomes" id="UP000256919"/>
    </source>
</evidence>
<dbReference type="Gene3D" id="2.180.10.10">
    <property type="entry name" value="RHS repeat-associated core"/>
    <property type="match status" value="1"/>
</dbReference>
<gene>
    <name evidence="1" type="ORF">DFQ09_1171</name>
</gene>
<accession>A0A3D9LJP8</accession>
<comment type="caution">
    <text evidence="1">The sequence shown here is derived from an EMBL/GenBank/DDBJ whole genome shotgun (WGS) entry which is preliminary data.</text>
</comment>